<organism evidence="1 2">
    <name type="scientific">Companilactobacillus nantensis DSM 16982</name>
    <dbReference type="NCBI Taxonomy" id="1423774"/>
    <lineage>
        <taxon>Bacteria</taxon>
        <taxon>Bacillati</taxon>
        <taxon>Bacillota</taxon>
        <taxon>Bacilli</taxon>
        <taxon>Lactobacillales</taxon>
        <taxon>Lactobacillaceae</taxon>
        <taxon>Companilactobacillus</taxon>
    </lineage>
</organism>
<keyword evidence="2" id="KW-1185">Reference proteome</keyword>
<dbReference type="Pfam" id="PF12636">
    <property type="entry name" value="DUF3781"/>
    <property type="match status" value="1"/>
</dbReference>
<reference evidence="1 2" key="1">
    <citation type="journal article" date="2015" name="Genome Announc.">
        <title>Expanding the biotechnology potential of lactobacilli through comparative genomics of 213 strains and associated genera.</title>
        <authorList>
            <person name="Sun Z."/>
            <person name="Harris H.M."/>
            <person name="McCann A."/>
            <person name="Guo C."/>
            <person name="Argimon S."/>
            <person name="Zhang W."/>
            <person name="Yang X."/>
            <person name="Jeffery I.B."/>
            <person name="Cooney J.C."/>
            <person name="Kagawa T.F."/>
            <person name="Liu W."/>
            <person name="Song Y."/>
            <person name="Salvetti E."/>
            <person name="Wrobel A."/>
            <person name="Rasinkangas P."/>
            <person name="Parkhill J."/>
            <person name="Rea M.C."/>
            <person name="O'Sullivan O."/>
            <person name="Ritari J."/>
            <person name="Douillard F.P."/>
            <person name="Paul Ross R."/>
            <person name="Yang R."/>
            <person name="Briner A.E."/>
            <person name="Felis G.E."/>
            <person name="de Vos W.M."/>
            <person name="Barrangou R."/>
            <person name="Klaenhammer T.R."/>
            <person name="Caufield P.W."/>
            <person name="Cui Y."/>
            <person name="Zhang H."/>
            <person name="O'Toole P.W."/>
        </authorList>
    </citation>
    <scope>NUCLEOTIDE SEQUENCE [LARGE SCALE GENOMIC DNA]</scope>
    <source>
        <strain evidence="1 2">DSM 16982</strain>
    </source>
</reference>
<dbReference type="AlphaFoldDB" id="A0A0R1WRD1"/>
<dbReference type="InterPro" id="IPR024229">
    <property type="entry name" value="DUF3781"/>
</dbReference>
<accession>A0A0R1WRD1</accession>
<evidence type="ECO:0008006" key="3">
    <source>
        <dbReference type="Google" id="ProtNLM"/>
    </source>
</evidence>
<proteinExistence type="predicted"/>
<sequence length="60" mass="6945">MNKKLQQNLSSEEIKNLVDKIIKDDTTTIIKNGKNYYLQNGTVELVINSFNYRLITANKI</sequence>
<dbReference type="STRING" id="1423774.FD31_GL002478"/>
<protein>
    <recommendedName>
        <fullName evidence="3">DUF3781 domain-containing protein</fullName>
    </recommendedName>
</protein>
<evidence type="ECO:0000313" key="2">
    <source>
        <dbReference type="Proteomes" id="UP000051302"/>
    </source>
</evidence>
<evidence type="ECO:0000313" key="1">
    <source>
        <dbReference type="EMBL" id="KRM17718.1"/>
    </source>
</evidence>
<dbReference type="PATRIC" id="fig|1423774.3.peg.2575"/>
<comment type="caution">
    <text evidence="1">The sequence shown here is derived from an EMBL/GenBank/DDBJ whole genome shotgun (WGS) entry which is preliminary data.</text>
</comment>
<gene>
    <name evidence="1" type="ORF">FD31_GL002478</name>
</gene>
<dbReference type="EMBL" id="AZFV01000007">
    <property type="protein sequence ID" value="KRM17718.1"/>
    <property type="molecule type" value="Genomic_DNA"/>
</dbReference>
<dbReference type="Proteomes" id="UP000051302">
    <property type="component" value="Unassembled WGS sequence"/>
</dbReference>
<name>A0A0R1WRD1_9LACO</name>